<dbReference type="InterPro" id="IPR033389">
    <property type="entry name" value="AUX/IAA_dom"/>
</dbReference>
<dbReference type="PANTHER" id="PTHR31734:SF106">
    <property type="entry name" value="AUXIN-RESPONSIVE PROTEIN"/>
    <property type="match status" value="1"/>
</dbReference>
<evidence type="ECO:0000313" key="12">
    <source>
        <dbReference type="Proteomes" id="UP001054252"/>
    </source>
</evidence>
<dbReference type="GO" id="GO:0006355">
    <property type="term" value="P:regulation of DNA-templated transcription"/>
    <property type="evidence" value="ECO:0007669"/>
    <property type="project" value="InterPro"/>
</dbReference>
<feature type="region of interest" description="Disordered" evidence="9">
    <location>
        <begin position="195"/>
        <end position="219"/>
    </location>
</feature>
<comment type="subunit">
    <text evidence="8">Homodimers and heterodimers.</text>
</comment>
<evidence type="ECO:0000256" key="6">
    <source>
        <dbReference type="ARBA" id="ARBA00023242"/>
    </source>
</evidence>
<feature type="compositionally biased region" description="Polar residues" evidence="9">
    <location>
        <begin position="210"/>
        <end position="219"/>
    </location>
</feature>
<evidence type="ECO:0000256" key="2">
    <source>
        <dbReference type="ARBA" id="ARBA00006728"/>
    </source>
</evidence>
<evidence type="ECO:0000256" key="8">
    <source>
        <dbReference type="RuleBase" id="RU004549"/>
    </source>
</evidence>
<keyword evidence="7 8" id="KW-0927">Auxin signaling pathway</keyword>
<feature type="domain" description="PB1" evidence="10">
    <location>
        <begin position="93"/>
        <end position="182"/>
    </location>
</feature>
<evidence type="ECO:0000256" key="9">
    <source>
        <dbReference type="SAM" id="MobiDB-lite"/>
    </source>
</evidence>
<evidence type="ECO:0000259" key="10">
    <source>
        <dbReference type="PROSITE" id="PS51745"/>
    </source>
</evidence>
<keyword evidence="4 8" id="KW-0805">Transcription regulation</keyword>
<proteinExistence type="inferred from homology"/>
<dbReference type="GO" id="GO:0009734">
    <property type="term" value="P:auxin-activated signaling pathway"/>
    <property type="evidence" value="ECO:0007669"/>
    <property type="project" value="UniProtKB-UniRule"/>
</dbReference>
<dbReference type="Gene3D" id="3.10.20.90">
    <property type="entry name" value="Phosphatidylinositol 3-kinase Catalytic Subunit, Chain A, domain 1"/>
    <property type="match status" value="1"/>
</dbReference>
<dbReference type="InterPro" id="IPR053793">
    <property type="entry name" value="PB1-like"/>
</dbReference>
<keyword evidence="6 8" id="KW-0539">Nucleus</keyword>
<comment type="similarity">
    <text evidence="2 8">Belongs to the Aux/IAA family.</text>
</comment>
<evidence type="ECO:0000313" key="11">
    <source>
        <dbReference type="EMBL" id="GKV06522.1"/>
    </source>
</evidence>
<dbReference type="Pfam" id="PF02309">
    <property type="entry name" value="AUX_IAA"/>
    <property type="match status" value="1"/>
</dbReference>
<comment type="function">
    <text evidence="8">Aux/IAA proteins are short-lived transcriptional factors that function as repressors of early auxin response genes at low auxin concentrations.</text>
</comment>
<dbReference type="Proteomes" id="UP001054252">
    <property type="component" value="Unassembled WGS sequence"/>
</dbReference>
<evidence type="ECO:0000256" key="7">
    <source>
        <dbReference type="ARBA" id="ARBA00023294"/>
    </source>
</evidence>
<dbReference type="PANTHER" id="PTHR31734">
    <property type="entry name" value="AUXIN-RESPONSIVE PROTEIN IAA17"/>
    <property type="match status" value="1"/>
</dbReference>
<comment type="caution">
    <text evidence="11">The sequence shown here is derived from an EMBL/GenBank/DDBJ whole genome shotgun (WGS) entry which is preliminary data.</text>
</comment>
<dbReference type="AlphaFoldDB" id="A0AAV5J684"/>
<evidence type="ECO:0000256" key="5">
    <source>
        <dbReference type="ARBA" id="ARBA00023163"/>
    </source>
</evidence>
<dbReference type="SUPFAM" id="SSF54277">
    <property type="entry name" value="CAD &amp; PB1 domains"/>
    <property type="match status" value="1"/>
</dbReference>
<keyword evidence="12" id="KW-1185">Reference proteome</keyword>
<sequence length="219" mass="24603">MSLDTLADSTGSDVTSLNFEDTELTLGLPGCESRLPSVRVTKSCSKRGFTETVDLNSRSDCHRAGKPPAAKAQVVGWPPVRSWRQKAVAAGGCKYVKVAVDGAPYLRKVNLEEYASYKELLEALEKMFSWFTINWNYKEESKVKGMEYVPTYEDKDSDWMMVGDVPWKMFMESCKRIRLMKSSEAAVLGENAQKQNFEMKVPSDDDPESLNVQENGSRS</sequence>
<dbReference type="PROSITE" id="PS51745">
    <property type="entry name" value="PB1"/>
    <property type="match status" value="1"/>
</dbReference>
<gene>
    <name evidence="11" type="ORF">SLEP1_g18405</name>
</gene>
<accession>A0AAV5J684</accession>
<evidence type="ECO:0000256" key="3">
    <source>
        <dbReference type="ARBA" id="ARBA00022491"/>
    </source>
</evidence>
<keyword evidence="5 8" id="KW-0804">Transcription</keyword>
<reference evidence="11 12" key="1">
    <citation type="journal article" date="2021" name="Commun. Biol.">
        <title>The genome of Shorea leprosula (Dipterocarpaceae) highlights the ecological relevance of drought in aseasonal tropical rainforests.</title>
        <authorList>
            <person name="Ng K.K.S."/>
            <person name="Kobayashi M.J."/>
            <person name="Fawcett J.A."/>
            <person name="Hatakeyama M."/>
            <person name="Paape T."/>
            <person name="Ng C.H."/>
            <person name="Ang C.C."/>
            <person name="Tnah L.H."/>
            <person name="Lee C.T."/>
            <person name="Nishiyama T."/>
            <person name="Sese J."/>
            <person name="O'Brien M.J."/>
            <person name="Copetti D."/>
            <person name="Mohd Noor M.I."/>
            <person name="Ong R.C."/>
            <person name="Putra M."/>
            <person name="Sireger I.Z."/>
            <person name="Indrioko S."/>
            <person name="Kosugi Y."/>
            <person name="Izuno A."/>
            <person name="Isagi Y."/>
            <person name="Lee S.L."/>
            <person name="Shimizu K.K."/>
        </authorList>
    </citation>
    <scope>NUCLEOTIDE SEQUENCE [LARGE SCALE GENOMIC DNA]</scope>
    <source>
        <strain evidence="11">214</strain>
    </source>
</reference>
<evidence type="ECO:0000256" key="1">
    <source>
        <dbReference type="ARBA" id="ARBA00004123"/>
    </source>
</evidence>
<comment type="subcellular location">
    <subcellularLocation>
        <location evidence="1 8">Nucleus</location>
    </subcellularLocation>
</comment>
<dbReference type="GO" id="GO:0005634">
    <property type="term" value="C:nucleus"/>
    <property type="evidence" value="ECO:0007669"/>
    <property type="project" value="UniProtKB-SubCell"/>
</dbReference>
<keyword evidence="3 8" id="KW-0678">Repressor</keyword>
<dbReference type="InterPro" id="IPR003311">
    <property type="entry name" value="AUX_IAA"/>
</dbReference>
<organism evidence="11 12">
    <name type="scientific">Rubroshorea leprosula</name>
    <dbReference type="NCBI Taxonomy" id="152421"/>
    <lineage>
        <taxon>Eukaryota</taxon>
        <taxon>Viridiplantae</taxon>
        <taxon>Streptophyta</taxon>
        <taxon>Embryophyta</taxon>
        <taxon>Tracheophyta</taxon>
        <taxon>Spermatophyta</taxon>
        <taxon>Magnoliopsida</taxon>
        <taxon>eudicotyledons</taxon>
        <taxon>Gunneridae</taxon>
        <taxon>Pentapetalae</taxon>
        <taxon>rosids</taxon>
        <taxon>malvids</taxon>
        <taxon>Malvales</taxon>
        <taxon>Dipterocarpaceae</taxon>
        <taxon>Rubroshorea</taxon>
    </lineage>
</organism>
<dbReference type="FunFam" id="3.10.20.90:FF:000078">
    <property type="entry name" value="Auxin-responsive protein"/>
    <property type="match status" value="1"/>
</dbReference>
<dbReference type="EMBL" id="BPVZ01000025">
    <property type="protein sequence ID" value="GKV06522.1"/>
    <property type="molecule type" value="Genomic_DNA"/>
</dbReference>
<evidence type="ECO:0000256" key="4">
    <source>
        <dbReference type="ARBA" id="ARBA00023015"/>
    </source>
</evidence>
<protein>
    <recommendedName>
        <fullName evidence="8">Auxin-responsive protein</fullName>
    </recommendedName>
</protein>
<name>A0AAV5J684_9ROSI</name>